<feature type="domain" description="ABC1 atypical kinase-like" evidence="4">
    <location>
        <begin position="468"/>
        <end position="620"/>
    </location>
</feature>
<comment type="caution">
    <text evidence="5">The sequence shown here is derived from an EMBL/GenBank/DDBJ whole genome shotgun (WGS) entry which is preliminary data.</text>
</comment>
<evidence type="ECO:0000256" key="3">
    <source>
        <dbReference type="SAM" id="Phobius"/>
    </source>
</evidence>
<dbReference type="STRING" id="133385.A0A2T9YZB2"/>
<dbReference type="InterPro" id="IPR011009">
    <property type="entry name" value="Kinase-like_dom_sf"/>
</dbReference>
<dbReference type="PANTHER" id="PTHR45890:SF1">
    <property type="entry name" value="AARF DOMAIN CONTAINING KINASE 2"/>
    <property type="match status" value="1"/>
</dbReference>
<evidence type="ECO:0000256" key="1">
    <source>
        <dbReference type="ARBA" id="ARBA00009670"/>
    </source>
</evidence>
<keyword evidence="3" id="KW-0812">Transmembrane</keyword>
<feature type="transmembrane region" description="Helical" evidence="3">
    <location>
        <begin position="250"/>
        <end position="273"/>
    </location>
</feature>
<dbReference type="InterPro" id="IPR044095">
    <property type="entry name" value="ADCK2_dom"/>
</dbReference>
<dbReference type="InterPro" id="IPR004147">
    <property type="entry name" value="ABC1_dom"/>
</dbReference>
<dbReference type="PANTHER" id="PTHR45890">
    <property type="entry name" value="AARF DOMAIN CONTAINING KINASE 2 (PREDICTED)"/>
    <property type="match status" value="1"/>
</dbReference>
<sequence length="936" mass="107022">MSRYSLSGIRFGSRTMFSIEQHRIANHTVFSRASLLMKYKPFKAYSNYPSLYSQNNLNNITKSHKPTFKFAENFYIPISFNFTHKVYFTTRSISSNGIPFSFKSLKKNKKNVYLLLCLIFGAGVFISLQSSNNKQTKLTELFEKISIKSFLGLIFLHDENNLNKIESIVSSDSSVYMGSDVAQVVTLIQADYSLTADKRSFFNFFLPTSVAIRIQSFITSLFINIANINTSIFSTVAINVIEPFMIITRFFYLLALFIPVVCTVPAYLAFTYFCDCNTKKGSMYVLWWYRFISHQMSRAGPTFIKLSQWAATRTDIFPSDFCLELSKFHSKNKAHSFEYTLNSIQKTFQGIDINTVFEWIEEEPLGVGAIAQVHKAKFKADFIEKMLIDSRKIMESANSDSQTSSEEFVNDHPEQNHKLAFGGQSSIDYTISYINSIFPLLISQKPTGNINSNFWDRTRFEKLSQFLNEHQVVAIKTLHPNVENFITRDLKIIYFFAKLVSMIPTLKWLSLDEEASIFGDLMKSQLDLRVEAAHLVILDKNFDSREKIDFPIPIVQLSSKSVLIETIASGIPLNTFLENLPNPFGPETAKLGLDAFMRMLISDNFVHSDLHPGNILVNLTPPPPLSKSLKFFSKLFNFKKSGNQKPDSQIQDENSSYTEANKSTIVEEYPTEAQVNERVRELSEGGEQSKEEFYEYMAELYSVGYRPRLTFLDSGLVTVLDKVSRRNFMDLFEAICCFDGYKAGQLMVKRSKNPEVVYDPIGFAKKVHVLVNEIRKSSLSLSQVTASQILSEMLDNARFHHVRIDPHFVNVAVAILILEGIGRQLDNNMDLLNASLPILREYLRYEAQQSLKNVKLDTEKQENDNDGTPSHSKFEAKDIDDDVSTNGTTELQYKLGFLKLYVYAEVKNYFDSVSNMLYSDNFEFFGEFSPFIEFLG</sequence>
<feature type="transmembrane region" description="Helical" evidence="3">
    <location>
        <begin position="112"/>
        <end position="130"/>
    </location>
</feature>
<dbReference type="CDD" id="cd13971">
    <property type="entry name" value="ADCK2-like"/>
    <property type="match status" value="1"/>
</dbReference>
<feature type="transmembrane region" description="Helical" evidence="3">
    <location>
        <begin position="214"/>
        <end position="238"/>
    </location>
</feature>
<feature type="region of interest" description="Disordered" evidence="2">
    <location>
        <begin position="856"/>
        <end position="881"/>
    </location>
</feature>
<dbReference type="Pfam" id="PF03109">
    <property type="entry name" value="ABC1"/>
    <property type="match status" value="1"/>
</dbReference>
<dbReference type="AlphaFoldDB" id="A0A2T9YZB2"/>
<gene>
    <name evidence="5" type="ORF">BB561_000404</name>
</gene>
<comment type="similarity">
    <text evidence="1">Belongs to the protein kinase superfamily. ADCK protein kinase family.</text>
</comment>
<dbReference type="OrthoDB" id="1290869at2759"/>
<dbReference type="EMBL" id="MBFR01000008">
    <property type="protein sequence ID" value="PVU97681.1"/>
    <property type="molecule type" value="Genomic_DNA"/>
</dbReference>
<dbReference type="GO" id="GO:0005739">
    <property type="term" value="C:mitochondrion"/>
    <property type="evidence" value="ECO:0007669"/>
    <property type="project" value="TreeGrafter"/>
</dbReference>
<keyword evidence="3" id="KW-0472">Membrane</keyword>
<keyword evidence="6" id="KW-1185">Reference proteome</keyword>
<dbReference type="Proteomes" id="UP000245383">
    <property type="component" value="Unassembled WGS sequence"/>
</dbReference>
<dbReference type="InterPro" id="IPR052402">
    <property type="entry name" value="ADCK_kinase"/>
</dbReference>
<protein>
    <recommendedName>
        <fullName evidence="4">ABC1 atypical kinase-like domain-containing protein</fullName>
    </recommendedName>
</protein>
<name>A0A2T9YZB2_9FUNG</name>
<reference evidence="5 6" key="1">
    <citation type="journal article" date="2018" name="MBio">
        <title>Comparative Genomics Reveals the Core Gene Toolbox for the Fungus-Insect Symbiosis.</title>
        <authorList>
            <person name="Wang Y."/>
            <person name="Stata M."/>
            <person name="Wang W."/>
            <person name="Stajich J.E."/>
            <person name="White M.M."/>
            <person name="Moncalvo J.M."/>
        </authorList>
    </citation>
    <scope>NUCLEOTIDE SEQUENCE [LARGE SCALE GENOMIC DNA]</scope>
    <source>
        <strain evidence="5 6">SWE-8-4</strain>
    </source>
</reference>
<evidence type="ECO:0000256" key="2">
    <source>
        <dbReference type="SAM" id="MobiDB-lite"/>
    </source>
</evidence>
<evidence type="ECO:0000259" key="4">
    <source>
        <dbReference type="Pfam" id="PF03109"/>
    </source>
</evidence>
<dbReference type="SUPFAM" id="SSF56112">
    <property type="entry name" value="Protein kinase-like (PK-like)"/>
    <property type="match status" value="1"/>
</dbReference>
<keyword evidence="3" id="KW-1133">Transmembrane helix</keyword>
<organism evidence="5 6">
    <name type="scientific">Smittium simulii</name>
    <dbReference type="NCBI Taxonomy" id="133385"/>
    <lineage>
        <taxon>Eukaryota</taxon>
        <taxon>Fungi</taxon>
        <taxon>Fungi incertae sedis</taxon>
        <taxon>Zoopagomycota</taxon>
        <taxon>Kickxellomycotina</taxon>
        <taxon>Harpellomycetes</taxon>
        <taxon>Harpellales</taxon>
        <taxon>Legeriomycetaceae</taxon>
        <taxon>Smittium</taxon>
    </lineage>
</organism>
<evidence type="ECO:0000313" key="6">
    <source>
        <dbReference type="Proteomes" id="UP000245383"/>
    </source>
</evidence>
<proteinExistence type="inferred from homology"/>
<evidence type="ECO:0000313" key="5">
    <source>
        <dbReference type="EMBL" id="PVU97681.1"/>
    </source>
</evidence>
<accession>A0A2T9YZB2</accession>